<keyword evidence="1" id="KW-1133">Transmembrane helix</keyword>
<protein>
    <submittedName>
        <fullName evidence="2">Uncharacterized protein</fullName>
    </submittedName>
</protein>
<organism evidence="2">
    <name type="scientific">Thermofilum adornatum</name>
    <dbReference type="NCBI Taxonomy" id="1365176"/>
    <lineage>
        <taxon>Archaea</taxon>
        <taxon>Thermoproteota</taxon>
        <taxon>Thermoprotei</taxon>
        <taxon>Thermofilales</taxon>
        <taxon>Thermofilaceae</taxon>
        <taxon>Thermofilum</taxon>
    </lineage>
</organism>
<keyword evidence="1" id="KW-0472">Membrane</keyword>
<evidence type="ECO:0000256" key="1">
    <source>
        <dbReference type="SAM" id="Phobius"/>
    </source>
</evidence>
<evidence type="ECO:0000313" key="2">
    <source>
        <dbReference type="EMBL" id="HDP14264.1"/>
    </source>
</evidence>
<sequence>MEISEALFSILLIATALIVFSFWVSYVAWSPSSNDEFARDLCYIWLSPPGTVITNVYNLDVCFVNGKIVSETPIFPYCFSQSNTTSIDARIVLEGFEGKNICFRGKIMFRIERGSDKIIIGRG</sequence>
<reference evidence="2" key="1">
    <citation type="journal article" date="2020" name="mSystems">
        <title>Genome- and Community-Level Interaction Insights into Carbon Utilization and Element Cycling Functions of Hydrothermarchaeota in Hydrothermal Sediment.</title>
        <authorList>
            <person name="Zhou Z."/>
            <person name="Liu Y."/>
            <person name="Xu W."/>
            <person name="Pan J."/>
            <person name="Luo Z.H."/>
            <person name="Li M."/>
        </authorList>
    </citation>
    <scope>NUCLEOTIDE SEQUENCE [LARGE SCALE GENOMIC DNA]</scope>
    <source>
        <strain evidence="2">SpSt-116</strain>
    </source>
</reference>
<dbReference type="AlphaFoldDB" id="A0A7C1G8V3"/>
<proteinExistence type="predicted"/>
<comment type="caution">
    <text evidence="2">The sequence shown here is derived from an EMBL/GenBank/DDBJ whole genome shotgun (WGS) entry which is preliminary data.</text>
</comment>
<name>A0A7C1G8V3_9CREN</name>
<keyword evidence="1" id="KW-0812">Transmembrane</keyword>
<feature type="transmembrane region" description="Helical" evidence="1">
    <location>
        <begin position="6"/>
        <end position="29"/>
    </location>
</feature>
<dbReference type="EMBL" id="DSAY01000010">
    <property type="protein sequence ID" value="HDP14264.1"/>
    <property type="molecule type" value="Genomic_DNA"/>
</dbReference>
<gene>
    <name evidence="2" type="ORF">ENN26_00610</name>
</gene>
<accession>A0A7C1G8V3</accession>